<evidence type="ECO:0000256" key="1">
    <source>
        <dbReference type="ARBA" id="ARBA00022723"/>
    </source>
</evidence>
<dbReference type="InterPro" id="IPR004597">
    <property type="entry name" value="Tag"/>
</dbReference>
<feature type="binding site" evidence="6">
    <location>
        <position position="181"/>
    </location>
    <ligand>
        <name>Zn(2+)</name>
        <dbReference type="ChEBI" id="CHEBI:29105"/>
    </ligand>
</feature>
<reference evidence="7 8" key="1">
    <citation type="submission" date="2024-06" db="EMBL/GenBank/DDBJ databases">
        <title>A chromosome-level genome assembly of beet webworm, Loxostege sticticalis.</title>
        <authorList>
            <person name="Zhang Y."/>
        </authorList>
    </citation>
    <scope>NUCLEOTIDE SEQUENCE [LARGE SCALE GENOMIC DNA]</scope>
    <source>
        <strain evidence="7">AQ028</strain>
        <tissue evidence="7">Male pupae</tissue>
    </source>
</reference>
<dbReference type="FunFam" id="1.10.340.30:FF:000009">
    <property type="entry name" value="DNA-3-methyladenine glycosylase I"/>
    <property type="match status" value="1"/>
</dbReference>
<evidence type="ECO:0000256" key="2">
    <source>
        <dbReference type="ARBA" id="ARBA00022763"/>
    </source>
</evidence>
<organism evidence="7 8">
    <name type="scientific">Loxostege sticticalis</name>
    <name type="common">Beet webworm moth</name>
    <dbReference type="NCBI Taxonomy" id="481309"/>
    <lineage>
        <taxon>Eukaryota</taxon>
        <taxon>Metazoa</taxon>
        <taxon>Ecdysozoa</taxon>
        <taxon>Arthropoda</taxon>
        <taxon>Hexapoda</taxon>
        <taxon>Insecta</taxon>
        <taxon>Pterygota</taxon>
        <taxon>Neoptera</taxon>
        <taxon>Endopterygota</taxon>
        <taxon>Lepidoptera</taxon>
        <taxon>Glossata</taxon>
        <taxon>Ditrysia</taxon>
        <taxon>Pyraloidea</taxon>
        <taxon>Crambidae</taxon>
        <taxon>Pyraustinae</taxon>
        <taxon>Loxostege</taxon>
    </lineage>
</organism>
<keyword evidence="3" id="KW-0378">Hydrolase</keyword>
<dbReference type="PANTHER" id="PTHR30037:SF4">
    <property type="entry name" value="DNA-3-METHYLADENINE GLYCOSYLASE I"/>
    <property type="match status" value="1"/>
</dbReference>
<dbReference type="InterPro" id="IPR052891">
    <property type="entry name" value="DNA-3mA_glycosylase"/>
</dbReference>
<gene>
    <name evidence="7" type="ORF">ABMA28_012192</name>
</gene>
<evidence type="ECO:0000256" key="6">
    <source>
        <dbReference type="PIRSR" id="PIRSR605019-1"/>
    </source>
</evidence>
<keyword evidence="5" id="KW-0234">DNA repair</keyword>
<feature type="binding site" evidence="6">
    <location>
        <position position="23"/>
    </location>
    <ligand>
        <name>Zn(2+)</name>
        <dbReference type="ChEBI" id="CHEBI:29105"/>
    </ligand>
</feature>
<dbReference type="PANTHER" id="PTHR30037">
    <property type="entry name" value="DNA-3-METHYLADENINE GLYCOSYLASE 1"/>
    <property type="match status" value="1"/>
</dbReference>
<dbReference type="GO" id="GO:0046872">
    <property type="term" value="F:metal ion binding"/>
    <property type="evidence" value="ECO:0007669"/>
    <property type="project" value="UniProtKB-KW"/>
</dbReference>
<evidence type="ECO:0000256" key="3">
    <source>
        <dbReference type="ARBA" id="ARBA00022801"/>
    </source>
</evidence>
<evidence type="ECO:0008006" key="9">
    <source>
        <dbReference type="Google" id="ProtNLM"/>
    </source>
</evidence>
<proteinExistence type="predicted"/>
<dbReference type="Gene3D" id="1.10.340.30">
    <property type="entry name" value="Hypothetical protein, domain 2"/>
    <property type="match status" value="1"/>
</dbReference>
<sequence>MKSSDQVVRCGWLTDDPIYIKYHDEEWGKPEYDSERLFEMLCLEGQQAGLSWLTILKKRPNYRNIFHEFKPYEIAQFTDQDTQRILADASIVRHKGKIESIIINAKCFIQLEEDGDNFSKFIWSFVNHKPVINKWNNIKEIPTKTTESTALSTALKKRGFKFVGPTICYAFMQACGLVNDHTIDCCCYKNK</sequence>
<dbReference type="GO" id="GO:0016787">
    <property type="term" value="F:hydrolase activity"/>
    <property type="evidence" value="ECO:0007669"/>
    <property type="project" value="UniProtKB-KW"/>
</dbReference>
<dbReference type="AlphaFoldDB" id="A0ABD0TLY7"/>
<dbReference type="SUPFAM" id="SSF48150">
    <property type="entry name" value="DNA-glycosylase"/>
    <property type="match status" value="1"/>
</dbReference>
<name>A0ABD0TLY7_LOXSC</name>
<dbReference type="Pfam" id="PF03352">
    <property type="entry name" value="Adenine_glyco"/>
    <property type="match status" value="1"/>
</dbReference>
<keyword evidence="1 6" id="KW-0479">Metal-binding</keyword>
<keyword evidence="2" id="KW-0227">DNA damage</keyword>
<dbReference type="InterPro" id="IPR011257">
    <property type="entry name" value="DNA_glycosylase"/>
</dbReference>
<evidence type="ECO:0000256" key="4">
    <source>
        <dbReference type="ARBA" id="ARBA00022833"/>
    </source>
</evidence>
<dbReference type="Proteomes" id="UP001549921">
    <property type="component" value="Unassembled WGS sequence"/>
</dbReference>
<evidence type="ECO:0000256" key="5">
    <source>
        <dbReference type="ARBA" id="ARBA00023204"/>
    </source>
</evidence>
<protein>
    <recommendedName>
        <fullName evidence="9">DNA-3-methyladenine glycosylase I</fullName>
    </recommendedName>
</protein>
<dbReference type="NCBIfam" id="TIGR00624">
    <property type="entry name" value="tag"/>
    <property type="match status" value="1"/>
</dbReference>
<evidence type="ECO:0000313" key="7">
    <source>
        <dbReference type="EMBL" id="KAL0850365.1"/>
    </source>
</evidence>
<accession>A0ABD0TLY7</accession>
<comment type="caution">
    <text evidence="7">The sequence shown here is derived from an EMBL/GenBank/DDBJ whole genome shotgun (WGS) entry which is preliminary data.</text>
</comment>
<evidence type="ECO:0000313" key="8">
    <source>
        <dbReference type="Proteomes" id="UP001549921"/>
    </source>
</evidence>
<keyword evidence="4 6" id="KW-0862">Zinc</keyword>
<dbReference type="InterPro" id="IPR005019">
    <property type="entry name" value="Adenine_glyco"/>
</dbReference>
<feature type="binding site" evidence="6">
    <location>
        <position position="10"/>
    </location>
    <ligand>
        <name>Zn(2+)</name>
        <dbReference type="ChEBI" id="CHEBI:29105"/>
    </ligand>
</feature>
<feature type="binding site" evidence="6">
    <location>
        <position position="185"/>
    </location>
    <ligand>
        <name>Zn(2+)</name>
        <dbReference type="ChEBI" id="CHEBI:29105"/>
    </ligand>
</feature>
<dbReference type="EMBL" id="JBEDNZ010000003">
    <property type="protein sequence ID" value="KAL0850365.1"/>
    <property type="molecule type" value="Genomic_DNA"/>
</dbReference>
<dbReference type="GO" id="GO:0006281">
    <property type="term" value="P:DNA repair"/>
    <property type="evidence" value="ECO:0007669"/>
    <property type="project" value="UniProtKB-KW"/>
</dbReference>